<dbReference type="EMBL" id="JAGSOY010000094">
    <property type="protein sequence ID" value="MBU2713659.1"/>
    <property type="molecule type" value="Genomic_DNA"/>
</dbReference>
<reference evidence="2 3" key="1">
    <citation type="submission" date="2021-04" db="EMBL/GenBank/DDBJ databases">
        <authorList>
            <person name="Pira H."/>
            <person name="Risdian C."/>
            <person name="Wink J."/>
        </authorList>
    </citation>
    <scope>NUCLEOTIDE SEQUENCE [LARGE SCALE GENOMIC DNA]</scope>
    <source>
        <strain evidence="2 3">WH53</strain>
    </source>
</reference>
<feature type="transmembrane region" description="Helical" evidence="1">
    <location>
        <begin position="6"/>
        <end position="30"/>
    </location>
</feature>
<keyword evidence="1" id="KW-0812">Transmembrane</keyword>
<name>A0ABS5ZHW5_9GAMM</name>
<sequence length="116" mass="13690">MLYLTSLFRLFTCLMVTIVLSGCGLTEYTLDKAEKPDFKWKYSYNRPAITYVKKAYLIEDKYLSLCMDVQFDRGKSSKEYSYTIHFDELSEYVNQKIISDVFTVYEVDNLRFSEGC</sequence>
<proteinExistence type="predicted"/>
<dbReference type="Proteomes" id="UP000690515">
    <property type="component" value="Unassembled WGS sequence"/>
</dbReference>
<gene>
    <name evidence="2" type="ORF">KCG35_21600</name>
</gene>
<organism evidence="2 3">
    <name type="scientific">Zooshikella harenae</name>
    <dbReference type="NCBI Taxonomy" id="2827238"/>
    <lineage>
        <taxon>Bacteria</taxon>
        <taxon>Pseudomonadati</taxon>
        <taxon>Pseudomonadota</taxon>
        <taxon>Gammaproteobacteria</taxon>
        <taxon>Oceanospirillales</taxon>
        <taxon>Zooshikellaceae</taxon>
        <taxon>Zooshikella</taxon>
    </lineage>
</organism>
<protein>
    <submittedName>
        <fullName evidence="2">Uncharacterized protein</fullName>
    </submittedName>
</protein>
<evidence type="ECO:0000313" key="3">
    <source>
        <dbReference type="Proteomes" id="UP000690515"/>
    </source>
</evidence>
<keyword evidence="1" id="KW-0472">Membrane</keyword>
<dbReference type="RefSeq" id="WP_215821944.1">
    <property type="nucleotide sequence ID" value="NZ_JAGSOY010000094.1"/>
</dbReference>
<evidence type="ECO:0000313" key="2">
    <source>
        <dbReference type="EMBL" id="MBU2713659.1"/>
    </source>
</evidence>
<evidence type="ECO:0000256" key="1">
    <source>
        <dbReference type="SAM" id="Phobius"/>
    </source>
</evidence>
<comment type="caution">
    <text evidence="2">The sequence shown here is derived from an EMBL/GenBank/DDBJ whole genome shotgun (WGS) entry which is preliminary data.</text>
</comment>
<keyword evidence="3" id="KW-1185">Reference proteome</keyword>
<accession>A0ABS5ZHW5</accession>
<keyword evidence="1" id="KW-1133">Transmembrane helix</keyword>